<sequence>MATLIVEAALIANFGASKNQAALQAAVAMFYIFQIPYGFCLDGTQFSYLGEQFHTHLRAKGTPKVYLSKKRRHYLETRQRDSYIYDNEITGHHADSKEKQEYIEDVGTGDAEKTAELASGSTKLEVLRP</sequence>
<gene>
    <name evidence="1" type="ORF">K432DRAFT_395469</name>
</gene>
<proteinExistence type="predicted"/>
<keyword evidence="2" id="KW-1185">Reference proteome</keyword>
<protein>
    <submittedName>
        <fullName evidence="1">Uncharacterized protein</fullName>
    </submittedName>
</protein>
<dbReference type="Proteomes" id="UP000250266">
    <property type="component" value="Unassembled WGS sequence"/>
</dbReference>
<dbReference type="OrthoDB" id="6612291at2759"/>
<evidence type="ECO:0000313" key="1">
    <source>
        <dbReference type="EMBL" id="OCK77595.1"/>
    </source>
</evidence>
<dbReference type="AlphaFoldDB" id="A0A8E2E5F8"/>
<name>A0A8E2E5F8_9PEZI</name>
<evidence type="ECO:0000313" key="2">
    <source>
        <dbReference type="Proteomes" id="UP000250266"/>
    </source>
</evidence>
<reference evidence="1 2" key="1">
    <citation type="journal article" date="2016" name="Nat. Commun.">
        <title>Ectomycorrhizal ecology is imprinted in the genome of the dominant symbiotic fungus Cenococcum geophilum.</title>
        <authorList>
            <consortium name="DOE Joint Genome Institute"/>
            <person name="Peter M."/>
            <person name="Kohler A."/>
            <person name="Ohm R.A."/>
            <person name="Kuo A."/>
            <person name="Krutzmann J."/>
            <person name="Morin E."/>
            <person name="Arend M."/>
            <person name="Barry K.W."/>
            <person name="Binder M."/>
            <person name="Choi C."/>
            <person name="Clum A."/>
            <person name="Copeland A."/>
            <person name="Grisel N."/>
            <person name="Haridas S."/>
            <person name="Kipfer T."/>
            <person name="LaButti K."/>
            <person name="Lindquist E."/>
            <person name="Lipzen A."/>
            <person name="Maire R."/>
            <person name="Meier B."/>
            <person name="Mihaltcheva S."/>
            <person name="Molinier V."/>
            <person name="Murat C."/>
            <person name="Poggeler S."/>
            <person name="Quandt C.A."/>
            <person name="Sperisen C."/>
            <person name="Tritt A."/>
            <person name="Tisserant E."/>
            <person name="Crous P.W."/>
            <person name="Henrissat B."/>
            <person name="Nehls U."/>
            <person name="Egli S."/>
            <person name="Spatafora J.W."/>
            <person name="Grigoriev I.V."/>
            <person name="Martin F.M."/>
        </authorList>
    </citation>
    <scope>NUCLEOTIDE SEQUENCE [LARGE SCALE GENOMIC DNA]</scope>
    <source>
        <strain evidence="1 2">CBS 459.81</strain>
    </source>
</reference>
<accession>A0A8E2E5F8</accession>
<dbReference type="EMBL" id="KV745115">
    <property type="protein sequence ID" value="OCK77595.1"/>
    <property type="molecule type" value="Genomic_DNA"/>
</dbReference>
<organism evidence="1 2">
    <name type="scientific">Lepidopterella palustris CBS 459.81</name>
    <dbReference type="NCBI Taxonomy" id="1314670"/>
    <lineage>
        <taxon>Eukaryota</taxon>
        <taxon>Fungi</taxon>
        <taxon>Dikarya</taxon>
        <taxon>Ascomycota</taxon>
        <taxon>Pezizomycotina</taxon>
        <taxon>Dothideomycetes</taxon>
        <taxon>Pleosporomycetidae</taxon>
        <taxon>Mytilinidiales</taxon>
        <taxon>Argynnaceae</taxon>
        <taxon>Lepidopterella</taxon>
    </lineage>
</organism>